<protein>
    <submittedName>
        <fullName evidence="2">Uncharacterized protein</fullName>
    </submittedName>
</protein>
<proteinExistence type="predicted"/>
<accession>A0A433Q248</accession>
<dbReference type="EMBL" id="RBNJ01018496">
    <property type="protein sequence ID" value="RUS23812.1"/>
    <property type="molecule type" value="Genomic_DNA"/>
</dbReference>
<comment type="caution">
    <text evidence="2">The sequence shown here is derived from an EMBL/GenBank/DDBJ whole genome shotgun (WGS) entry which is preliminary data.</text>
</comment>
<feature type="region of interest" description="Disordered" evidence="1">
    <location>
        <begin position="1"/>
        <end position="21"/>
    </location>
</feature>
<evidence type="ECO:0000313" key="2">
    <source>
        <dbReference type="EMBL" id="RUS23812.1"/>
    </source>
</evidence>
<organism evidence="2 3">
    <name type="scientific">Jimgerdemannia flammicorona</name>
    <dbReference type="NCBI Taxonomy" id="994334"/>
    <lineage>
        <taxon>Eukaryota</taxon>
        <taxon>Fungi</taxon>
        <taxon>Fungi incertae sedis</taxon>
        <taxon>Mucoromycota</taxon>
        <taxon>Mucoromycotina</taxon>
        <taxon>Endogonomycetes</taxon>
        <taxon>Endogonales</taxon>
        <taxon>Endogonaceae</taxon>
        <taxon>Jimgerdemannia</taxon>
    </lineage>
</organism>
<reference evidence="2 3" key="1">
    <citation type="journal article" date="2018" name="New Phytol.">
        <title>Phylogenomics of Endogonaceae and evolution of mycorrhizas within Mucoromycota.</title>
        <authorList>
            <person name="Chang Y."/>
            <person name="Desiro A."/>
            <person name="Na H."/>
            <person name="Sandor L."/>
            <person name="Lipzen A."/>
            <person name="Clum A."/>
            <person name="Barry K."/>
            <person name="Grigoriev I.V."/>
            <person name="Martin F.M."/>
            <person name="Stajich J.E."/>
            <person name="Smith M.E."/>
            <person name="Bonito G."/>
            <person name="Spatafora J.W."/>
        </authorList>
    </citation>
    <scope>NUCLEOTIDE SEQUENCE [LARGE SCALE GENOMIC DNA]</scope>
    <source>
        <strain evidence="2 3">AD002</strain>
    </source>
</reference>
<dbReference type="Proteomes" id="UP000274822">
    <property type="component" value="Unassembled WGS sequence"/>
</dbReference>
<evidence type="ECO:0000313" key="3">
    <source>
        <dbReference type="Proteomes" id="UP000274822"/>
    </source>
</evidence>
<dbReference type="AlphaFoldDB" id="A0A433Q248"/>
<sequence>MDSSWRQPSALVASQQDNPSSDYGVQVILSEIPAGVTSTQILEALLCYKLAHVTVSAIRDNTTIVNGLSNDAYAALPSLGRLMVADQWPSDPSQGPENLPNPRPRDGSYIGRFRIVIGSAT</sequence>
<keyword evidence="3" id="KW-1185">Reference proteome</keyword>
<evidence type="ECO:0000256" key="1">
    <source>
        <dbReference type="SAM" id="MobiDB-lite"/>
    </source>
</evidence>
<feature type="region of interest" description="Disordered" evidence="1">
    <location>
        <begin position="86"/>
        <end position="108"/>
    </location>
</feature>
<gene>
    <name evidence="2" type="ORF">BC938DRAFT_474589</name>
</gene>
<name>A0A433Q248_9FUNG</name>